<keyword evidence="9 13" id="KW-0472">Membrane</keyword>
<dbReference type="Proteomes" id="UP000448943">
    <property type="component" value="Unassembled WGS sequence"/>
</dbReference>
<dbReference type="CDD" id="cd06503">
    <property type="entry name" value="ATP-synt_Fo_b"/>
    <property type="match status" value="1"/>
</dbReference>
<evidence type="ECO:0000256" key="2">
    <source>
        <dbReference type="ARBA" id="ARBA00022448"/>
    </source>
</evidence>
<evidence type="ECO:0000256" key="12">
    <source>
        <dbReference type="ARBA" id="ARBA00037847"/>
    </source>
</evidence>
<dbReference type="Pfam" id="PF00430">
    <property type="entry name" value="ATP-synt_B"/>
    <property type="match status" value="1"/>
</dbReference>
<feature type="transmembrane region" description="Helical" evidence="13">
    <location>
        <begin position="6"/>
        <end position="26"/>
    </location>
</feature>
<keyword evidence="8 13" id="KW-0406">Ion transport</keyword>
<keyword evidence="17" id="KW-1185">Reference proteome</keyword>
<comment type="caution">
    <text evidence="16">The sequence shown here is derived from an EMBL/GenBank/DDBJ whole genome shotgun (WGS) entry which is preliminary data.</text>
</comment>
<keyword evidence="3 13" id="KW-1003">Cell membrane</keyword>
<dbReference type="HAMAP" id="MF_01398">
    <property type="entry name" value="ATP_synth_b_bprime"/>
    <property type="match status" value="1"/>
</dbReference>
<dbReference type="NCBIfam" id="TIGR01144">
    <property type="entry name" value="ATP_synt_b"/>
    <property type="match status" value="1"/>
</dbReference>
<keyword evidence="5 13" id="KW-0812">Transmembrane</keyword>
<name>A0A6N9Q7L7_9BACL</name>
<gene>
    <name evidence="13 16" type="primary">atpF</name>
    <name evidence="16" type="ORF">ERL59_16865</name>
</gene>
<feature type="coiled-coil region" evidence="15">
    <location>
        <begin position="30"/>
        <end position="119"/>
    </location>
</feature>
<keyword evidence="2 13" id="KW-0813">Transport</keyword>
<evidence type="ECO:0000256" key="15">
    <source>
        <dbReference type="SAM" id="Coils"/>
    </source>
</evidence>
<dbReference type="InterPro" id="IPR002146">
    <property type="entry name" value="ATP_synth_b/b'su_bac/chlpt"/>
</dbReference>
<dbReference type="GO" id="GO:0045259">
    <property type="term" value="C:proton-transporting ATP synthase complex"/>
    <property type="evidence" value="ECO:0007669"/>
    <property type="project" value="UniProtKB-KW"/>
</dbReference>
<evidence type="ECO:0000256" key="1">
    <source>
        <dbReference type="ARBA" id="ARBA00005513"/>
    </source>
</evidence>
<evidence type="ECO:0000256" key="8">
    <source>
        <dbReference type="ARBA" id="ARBA00023065"/>
    </source>
</evidence>
<organism evidence="16 17">
    <name type="scientific">Chengkuizengella marina</name>
    <dbReference type="NCBI Taxonomy" id="2507566"/>
    <lineage>
        <taxon>Bacteria</taxon>
        <taxon>Bacillati</taxon>
        <taxon>Bacillota</taxon>
        <taxon>Bacilli</taxon>
        <taxon>Bacillales</taxon>
        <taxon>Paenibacillaceae</taxon>
        <taxon>Chengkuizengella</taxon>
    </lineage>
</organism>
<comment type="function">
    <text evidence="13">Component of the F(0) channel, it forms part of the peripheral stalk, linking F(1) to F(0).</text>
</comment>
<evidence type="ECO:0000256" key="10">
    <source>
        <dbReference type="ARBA" id="ARBA00023310"/>
    </source>
</evidence>
<evidence type="ECO:0000256" key="11">
    <source>
        <dbReference type="ARBA" id="ARBA00025198"/>
    </source>
</evidence>
<dbReference type="InterPro" id="IPR050059">
    <property type="entry name" value="ATP_synthase_B_chain"/>
</dbReference>
<evidence type="ECO:0000256" key="5">
    <source>
        <dbReference type="ARBA" id="ARBA00022692"/>
    </source>
</evidence>
<evidence type="ECO:0000256" key="7">
    <source>
        <dbReference type="ARBA" id="ARBA00022989"/>
    </source>
</evidence>
<keyword evidence="7 13" id="KW-1133">Transmembrane helix</keyword>
<proteinExistence type="inferred from homology"/>
<keyword evidence="10 13" id="KW-0066">ATP synthesis</keyword>
<dbReference type="PANTHER" id="PTHR33445">
    <property type="entry name" value="ATP SYNTHASE SUBUNIT B', CHLOROPLASTIC"/>
    <property type="match status" value="1"/>
</dbReference>
<evidence type="ECO:0000256" key="9">
    <source>
        <dbReference type="ARBA" id="ARBA00023136"/>
    </source>
</evidence>
<protein>
    <recommendedName>
        <fullName evidence="13">ATP synthase subunit b</fullName>
    </recommendedName>
    <alternativeName>
        <fullName evidence="13">ATP synthase F(0) sector subunit b</fullName>
    </alternativeName>
    <alternativeName>
        <fullName evidence="13">ATPase subunit I</fullName>
    </alternativeName>
    <alternativeName>
        <fullName evidence="13">F-type ATPase subunit b</fullName>
        <shortName evidence="13">F-ATPase subunit b</shortName>
    </alternativeName>
</protein>
<keyword evidence="4 13" id="KW-0138">CF(0)</keyword>
<dbReference type="GO" id="GO:0012505">
    <property type="term" value="C:endomembrane system"/>
    <property type="evidence" value="ECO:0007669"/>
    <property type="project" value="UniProtKB-SubCell"/>
</dbReference>
<evidence type="ECO:0000256" key="6">
    <source>
        <dbReference type="ARBA" id="ARBA00022781"/>
    </source>
</evidence>
<dbReference type="PANTHER" id="PTHR33445:SF1">
    <property type="entry name" value="ATP SYNTHASE SUBUNIT B"/>
    <property type="match status" value="1"/>
</dbReference>
<dbReference type="GO" id="GO:0046933">
    <property type="term" value="F:proton-transporting ATP synthase activity, rotational mechanism"/>
    <property type="evidence" value="ECO:0007669"/>
    <property type="project" value="UniProtKB-UniRule"/>
</dbReference>
<keyword evidence="15" id="KW-0175">Coiled coil</keyword>
<evidence type="ECO:0000256" key="13">
    <source>
        <dbReference type="HAMAP-Rule" id="MF_01398"/>
    </source>
</evidence>
<evidence type="ECO:0000313" key="17">
    <source>
        <dbReference type="Proteomes" id="UP000448943"/>
    </source>
</evidence>
<comment type="function">
    <text evidence="11 13">F(1)F(0) ATP synthase produces ATP from ADP in the presence of a proton or sodium gradient. F-type ATPases consist of two structural domains, F(1) containing the extramembraneous catalytic core and F(0) containing the membrane proton channel, linked together by a central stalk and a peripheral stalk. During catalysis, ATP synthesis in the catalytic domain of F(1) is coupled via a rotary mechanism of the central stalk subunits to proton translocation.</text>
</comment>
<accession>A0A6N9Q7L7</accession>
<dbReference type="InterPro" id="IPR028987">
    <property type="entry name" value="ATP_synth_B-like_membr_sf"/>
</dbReference>
<dbReference type="EMBL" id="SIJB01000035">
    <property type="protein sequence ID" value="NBI30624.1"/>
    <property type="molecule type" value="Genomic_DNA"/>
</dbReference>
<evidence type="ECO:0000313" key="16">
    <source>
        <dbReference type="EMBL" id="NBI30624.1"/>
    </source>
</evidence>
<evidence type="ECO:0000256" key="4">
    <source>
        <dbReference type="ARBA" id="ARBA00022547"/>
    </source>
</evidence>
<dbReference type="Gene3D" id="1.20.5.620">
    <property type="entry name" value="F1F0 ATP synthase subunit B, membrane domain"/>
    <property type="match status" value="1"/>
</dbReference>
<reference evidence="16 17" key="1">
    <citation type="submission" date="2019-01" db="EMBL/GenBank/DDBJ databases">
        <title>Chengkuizengella sp. nov., isolated from deep-sea sediment of East Pacific Ocean.</title>
        <authorList>
            <person name="Yang J."/>
            <person name="Lai Q."/>
            <person name="Shao Z."/>
        </authorList>
    </citation>
    <scope>NUCLEOTIDE SEQUENCE [LARGE SCALE GENOMIC DNA]</scope>
    <source>
        <strain evidence="16 17">YPA3-1-1</strain>
    </source>
</reference>
<dbReference type="InterPro" id="IPR005864">
    <property type="entry name" value="ATP_synth_F0_bsu_bac"/>
</dbReference>
<dbReference type="AlphaFoldDB" id="A0A6N9Q7L7"/>
<comment type="subcellular location">
    <subcellularLocation>
        <location evidence="13">Cell membrane</location>
        <topology evidence="13">Single-pass membrane protein</topology>
    </subcellularLocation>
    <subcellularLocation>
        <location evidence="12">Endomembrane system</location>
        <topology evidence="12">Single-pass membrane protein</topology>
    </subcellularLocation>
</comment>
<sequence>MSIDGSIVFQIIAFGILLWLLSKYAFGPLMSVMEKRKEHVLEEMRTAETNRAEADKLLKEQEASMQQTRQEAYQIIEQAKQTSARQADEIVEDAKATAAKLKEDALKDIENEKSKAAQTLRAQVGAMSIMIASKIIEQKLDEKSQQQLVDKYLKEVGGKL</sequence>
<dbReference type="RefSeq" id="WP_160647437.1">
    <property type="nucleotide sequence ID" value="NZ_SIJB01000035.1"/>
</dbReference>
<dbReference type="SUPFAM" id="SSF81573">
    <property type="entry name" value="F1F0 ATP synthase subunit B, membrane domain"/>
    <property type="match status" value="1"/>
</dbReference>
<dbReference type="OrthoDB" id="282095at2"/>
<evidence type="ECO:0000256" key="3">
    <source>
        <dbReference type="ARBA" id="ARBA00022475"/>
    </source>
</evidence>
<keyword evidence="6 13" id="KW-0375">Hydrogen ion transport</keyword>
<comment type="similarity">
    <text evidence="1 13 14">Belongs to the ATPase B chain family.</text>
</comment>
<dbReference type="GO" id="GO:0046961">
    <property type="term" value="F:proton-transporting ATPase activity, rotational mechanism"/>
    <property type="evidence" value="ECO:0007669"/>
    <property type="project" value="TreeGrafter"/>
</dbReference>
<comment type="subunit">
    <text evidence="13">F-type ATPases have 2 components, F(1) - the catalytic core - and F(0) - the membrane proton channel. F(1) has five subunits: alpha(3), beta(3), gamma(1), delta(1), epsilon(1). F(0) has three main subunits: a(1), b(2) and c(10-14). The alpha and beta chains form an alternating ring which encloses part of the gamma chain. F(1) is attached to F(0) by a central stalk formed by the gamma and epsilon chains, while a peripheral stalk is formed by the delta and b chains.</text>
</comment>
<evidence type="ECO:0000256" key="14">
    <source>
        <dbReference type="RuleBase" id="RU003848"/>
    </source>
</evidence>
<dbReference type="GO" id="GO:0005886">
    <property type="term" value="C:plasma membrane"/>
    <property type="evidence" value="ECO:0007669"/>
    <property type="project" value="UniProtKB-SubCell"/>
</dbReference>